<dbReference type="EMBL" id="CACRXK020005383">
    <property type="protein sequence ID" value="CAB4006000.1"/>
    <property type="molecule type" value="Genomic_DNA"/>
</dbReference>
<comment type="caution">
    <text evidence="1">Lacks conserved residue(s) required for the propagation of feature annotation.</text>
</comment>
<proteinExistence type="predicted"/>
<dbReference type="PROSITE" id="PS51257">
    <property type="entry name" value="PROKAR_LIPOPROTEIN"/>
    <property type="match status" value="1"/>
</dbReference>
<dbReference type="PROSITE" id="PS00022">
    <property type="entry name" value="EGF_1"/>
    <property type="match status" value="1"/>
</dbReference>
<reference evidence="2" key="1">
    <citation type="submission" date="2020-04" db="EMBL/GenBank/DDBJ databases">
        <authorList>
            <person name="Alioto T."/>
            <person name="Alioto T."/>
            <person name="Gomez Garrido J."/>
        </authorList>
    </citation>
    <scope>NUCLEOTIDE SEQUENCE</scope>
    <source>
        <strain evidence="2">A484AB</strain>
    </source>
</reference>
<dbReference type="PROSITE" id="PS50026">
    <property type="entry name" value="EGF_3"/>
    <property type="match status" value="1"/>
</dbReference>
<dbReference type="FunFam" id="2.10.25.10:FF:000063">
    <property type="entry name" value="Slit guidance ligand 2"/>
    <property type="match status" value="1"/>
</dbReference>
<dbReference type="SMART" id="SM00181">
    <property type="entry name" value="EGF"/>
    <property type="match status" value="1"/>
</dbReference>
<dbReference type="AlphaFoldDB" id="A0A7D9EBX6"/>
<sequence>MFWFNKGIPCASAPCFNNGTCSNNGSSSFSCSCPGGFRGVRCEIKDTHKPSSSNPSSSGGSLGIIVGIMLVFVVVIAIVIVTCLFYRRKRGKGNSPDIGNIQNTAYEGDKPRSMELQKIPDSESCYEEPAVYAQLANSLRVPVDENYQSLLNVQNYEQPDKDYVNLNVQGNPSMSMDTNPKHEVPGESEYEIMA</sequence>
<dbReference type="CDD" id="cd00054">
    <property type="entry name" value="EGF_CA"/>
    <property type="match status" value="1"/>
</dbReference>
<keyword evidence="1" id="KW-1015">Disulfide bond</keyword>
<dbReference type="Proteomes" id="UP001152795">
    <property type="component" value="Unassembled WGS sequence"/>
</dbReference>
<gene>
    <name evidence="2" type="ORF">PACLA_8A083621</name>
</gene>
<dbReference type="Gene3D" id="2.10.25.10">
    <property type="entry name" value="Laminin"/>
    <property type="match status" value="1"/>
</dbReference>
<dbReference type="PROSITE" id="PS01186">
    <property type="entry name" value="EGF_2"/>
    <property type="match status" value="1"/>
</dbReference>
<dbReference type="SUPFAM" id="SSF57196">
    <property type="entry name" value="EGF/Laminin"/>
    <property type="match status" value="1"/>
</dbReference>
<protein>
    <submittedName>
        <fullName evidence="2">C-binding -like</fullName>
    </submittedName>
</protein>
<name>A0A7D9EBX6_PARCT</name>
<evidence type="ECO:0000313" key="2">
    <source>
        <dbReference type="EMBL" id="CAB4006000.1"/>
    </source>
</evidence>
<comment type="caution">
    <text evidence="2">The sequence shown here is derived from an EMBL/GenBank/DDBJ whole genome shotgun (WGS) entry which is preliminary data.</text>
</comment>
<dbReference type="InterPro" id="IPR000742">
    <property type="entry name" value="EGF"/>
</dbReference>
<evidence type="ECO:0000256" key="1">
    <source>
        <dbReference type="PROSITE-ProRule" id="PRU00076"/>
    </source>
</evidence>
<evidence type="ECO:0000313" key="3">
    <source>
        <dbReference type="Proteomes" id="UP001152795"/>
    </source>
</evidence>
<accession>A0A7D9EBX6</accession>
<keyword evidence="1" id="KW-0245">EGF-like domain</keyword>
<feature type="disulfide bond" evidence="1">
    <location>
        <begin position="33"/>
        <end position="42"/>
    </location>
</feature>
<dbReference type="Pfam" id="PF00008">
    <property type="entry name" value="EGF"/>
    <property type="match status" value="1"/>
</dbReference>
<organism evidence="2 3">
    <name type="scientific">Paramuricea clavata</name>
    <name type="common">Red gorgonian</name>
    <name type="synonym">Violescent sea-whip</name>
    <dbReference type="NCBI Taxonomy" id="317549"/>
    <lineage>
        <taxon>Eukaryota</taxon>
        <taxon>Metazoa</taxon>
        <taxon>Cnidaria</taxon>
        <taxon>Anthozoa</taxon>
        <taxon>Octocorallia</taxon>
        <taxon>Malacalcyonacea</taxon>
        <taxon>Plexauridae</taxon>
        <taxon>Paramuricea</taxon>
    </lineage>
</organism>
<keyword evidence="3" id="KW-1185">Reference proteome</keyword>